<sequence>MSSFSDDGQIAVENLESQDLRTVSWYRKESSSDSCLSTYLDLCLIFRRFLFNLLMRFFFH</sequence>
<name>A0AA86VR33_9FABA</name>
<keyword evidence="2" id="KW-1185">Reference proteome</keyword>
<reference evidence="1" key="1">
    <citation type="submission" date="2023-10" db="EMBL/GenBank/DDBJ databases">
        <authorList>
            <person name="Domelevo Entfellner J.-B."/>
        </authorList>
    </citation>
    <scope>NUCLEOTIDE SEQUENCE</scope>
</reference>
<accession>A0AA86VR33</accession>
<evidence type="ECO:0000313" key="1">
    <source>
        <dbReference type="EMBL" id="CAJ1958064.1"/>
    </source>
</evidence>
<proteinExistence type="predicted"/>
<dbReference type="Proteomes" id="UP001189624">
    <property type="component" value="Chromosome 5"/>
</dbReference>
<evidence type="ECO:0000313" key="2">
    <source>
        <dbReference type="Proteomes" id="UP001189624"/>
    </source>
</evidence>
<gene>
    <name evidence="1" type="ORF">AYBTSS11_LOCUS17537</name>
</gene>
<dbReference type="AlphaFoldDB" id="A0AA86VR33"/>
<dbReference type="EMBL" id="OY731402">
    <property type="protein sequence ID" value="CAJ1958064.1"/>
    <property type="molecule type" value="Genomic_DNA"/>
</dbReference>
<organism evidence="1 2">
    <name type="scientific">Sphenostylis stenocarpa</name>
    <dbReference type="NCBI Taxonomy" id="92480"/>
    <lineage>
        <taxon>Eukaryota</taxon>
        <taxon>Viridiplantae</taxon>
        <taxon>Streptophyta</taxon>
        <taxon>Embryophyta</taxon>
        <taxon>Tracheophyta</taxon>
        <taxon>Spermatophyta</taxon>
        <taxon>Magnoliopsida</taxon>
        <taxon>eudicotyledons</taxon>
        <taxon>Gunneridae</taxon>
        <taxon>Pentapetalae</taxon>
        <taxon>rosids</taxon>
        <taxon>fabids</taxon>
        <taxon>Fabales</taxon>
        <taxon>Fabaceae</taxon>
        <taxon>Papilionoideae</taxon>
        <taxon>50 kb inversion clade</taxon>
        <taxon>NPAAA clade</taxon>
        <taxon>indigoferoid/millettioid clade</taxon>
        <taxon>Phaseoleae</taxon>
        <taxon>Sphenostylis</taxon>
    </lineage>
</organism>
<dbReference type="Gramene" id="rna-AYBTSS11_LOCUS17537">
    <property type="protein sequence ID" value="CAJ1958064.1"/>
    <property type="gene ID" value="gene-AYBTSS11_LOCUS17537"/>
</dbReference>
<protein>
    <submittedName>
        <fullName evidence="1">Uncharacterized protein</fullName>
    </submittedName>
</protein>